<evidence type="ECO:0000256" key="1">
    <source>
        <dbReference type="ARBA" id="ARBA00023125"/>
    </source>
</evidence>
<dbReference type="InterPro" id="IPR016032">
    <property type="entry name" value="Sig_transdc_resp-reg_C-effctor"/>
</dbReference>
<dbReference type="Gene3D" id="1.10.10.10">
    <property type="entry name" value="Winged helix-like DNA-binding domain superfamily/Winged helix DNA-binding domain"/>
    <property type="match status" value="1"/>
</dbReference>
<evidence type="ECO:0000256" key="2">
    <source>
        <dbReference type="PROSITE-ProRule" id="PRU01091"/>
    </source>
</evidence>
<proteinExistence type="predicted"/>
<reference evidence="4 5" key="1">
    <citation type="journal article" date="2015" name="BMC Genomics">
        <title>Genome mining reveals unlocked bioactive potential of marine Gram-negative bacteria.</title>
        <authorList>
            <person name="Machado H."/>
            <person name="Sonnenschein E.C."/>
            <person name="Melchiorsen J."/>
            <person name="Gram L."/>
        </authorList>
    </citation>
    <scope>NUCLEOTIDE SEQUENCE [LARGE SCALE GENOMIC DNA]</scope>
    <source>
        <strain evidence="4 5">S4054</strain>
    </source>
</reference>
<evidence type="ECO:0000313" key="5">
    <source>
        <dbReference type="Proteomes" id="UP000033434"/>
    </source>
</evidence>
<gene>
    <name evidence="4" type="ORF">N479_21825</name>
</gene>
<protein>
    <recommendedName>
        <fullName evidence="3">OmpR/PhoB-type domain-containing protein</fullName>
    </recommendedName>
</protein>
<feature type="DNA-binding region" description="OmpR/PhoB-type" evidence="2">
    <location>
        <begin position="20"/>
        <end position="120"/>
    </location>
</feature>
<dbReference type="SUPFAM" id="SSF82171">
    <property type="entry name" value="DPP6 N-terminal domain-like"/>
    <property type="match status" value="2"/>
</dbReference>
<dbReference type="PATRIC" id="fig|1129367.4.peg.4537"/>
<dbReference type="Proteomes" id="UP000033434">
    <property type="component" value="Unassembled WGS sequence"/>
</dbReference>
<dbReference type="SUPFAM" id="SSF46894">
    <property type="entry name" value="C-terminal effector domain of the bipartite response regulators"/>
    <property type="match status" value="1"/>
</dbReference>
<dbReference type="AlphaFoldDB" id="A0A0F6A677"/>
<sequence>MDRENSAYENSQKHIGNSTNCRFQFAHWQFFNDKDELWNTQTHSVSKLEPQVARLLTLLITQQGQVITKDMLNNQLWPDTIVEANSLYQLLTKLRKELQDSAKNPLYIKTIPKKGYMFLPEVSLIDTPERTISKVTHANAMGPLPVHAKSTLANQLQLLFTKKRCWALTLSASACFSAIAFFSSTPDDFATPHYEREDITYELGVEFNVTAHAQHDLLAYIEQFNVLKITDKAGQYQKTRQFDTRIAHPTWHPNKKQLAYWQYQGDKCILHISDEQAETVHSSEPIPCHLIRPPVWQSDNELVLTIIEKADYSAYLYRIKQQQLVKIPLPKAKNEKYVGAIRAWEDQIYYLITDIEHRSRLVSLDGKVHMTWNFPVWLFNFDPDKQSIVSNDDSAHHNLVGKLRNGQTYPVFATSQGMFSNLSIDQSGDIYTAAETWQVNIRDQDNLPIFSSSSNDFLPVTNNLGETVFMSRRTGQCEIYLHSNNQLKQLSFHKGHELVNFLAWDPQLSKILSNRDKNLVLYDREDVIVSFDSQHDSMPRQFGWLDQHSIWSSDSQFVHTFNLDGNLLSKTKFTSDFLIFDTEQQNWIVLQDDTLYLSKSLANFERHKQWLLKLPENAIHMIKNPRLVNGELYWQSTWSKTDIIWKLPLSAPDMLTKIKQEPLIWHYDITPDGALRVAKMESVEADIKRITPRPSSS</sequence>
<dbReference type="SMART" id="SM00862">
    <property type="entry name" value="Trans_reg_C"/>
    <property type="match status" value="1"/>
</dbReference>
<dbReference type="PROSITE" id="PS51755">
    <property type="entry name" value="OMPR_PHOB"/>
    <property type="match status" value="1"/>
</dbReference>
<feature type="domain" description="OmpR/PhoB-type" evidence="3">
    <location>
        <begin position="20"/>
        <end position="120"/>
    </location>
</feature>
<dbReference type="GO" id="GO:0006355">
    <property type="term" value="P:regulation of DNA-templated transcription"/>
    <property type="evidence" value="ECO:0007669"/>
    <property type="project" value="InterPro"/>
</dbReference>
<name>A0A0F6A677_9GAMM</name>
<dbReference type="Pfam" id="PF00486">
    <property type="entry name" value="Trans_reg_C"/>
    <property type="match status" value="1"/>
</dbReference>
<comment type="caution">
    <text evidence="4">The sequence shown here is derived from an EMBL/GenBank/DDBJ whole genome shotgun (WGS) entry which is preliminary data.</text>
</comment>
<evidence type="ECO:0000313" key="4">
    <source>
        <dbReference type="EMBL" id="KKE81623.1"/>
    </source>
</evidence>
<keyword evidence="1 2" id="KW-0238">DNA-binding</keyword>
<dbReference type="GO" id="GO:0003677">
    <property type="term" value="F:DNA binding"/>
    <property type="evidence" value="ECO:0007669"/>
    <property type="project" value="UniProtKB-UniRule"/>
</dbReference>
<dbReference type="EMBL" id="AUXW01000182">
    <property type="protein sequence ID" value="KKE81623.1"/>
    <property type="molecule type" value="Genomic_DNA"/>
</dbReference>
<dbReference type="InterPro" id="IPR036388">
    <property type="entry name" value="WH-like_DNA-bd_sf"/>
</dbReference>
<dbReference type="GO" id="GO:0000160">
    <property type="term" value="P:phosphorelay signal transduction system"/>
    <property type="evidence" value="ECO:0007669"/>
    <property type="project" value="InterPro"/>
</dbReference>
<dbReference type="RefSeq" id="WP_052961123.1">
    <property type="nucleotide sequence ID" value="NZ_AUXW01000182.1"/>
</dbReference>
<organism evidence="4 5">
    <name type="scientific">Pseudoalteromonas luteoviolacea S4054</name>
    <dbReference type="NCBI Taxonomy" id="1129367"/>
    <lineage>
        <taxon>Bacteria</taxon>
        <taxon>Pseudomonadati</taxon>
        <taxon>Pseudomonadota</taxon>
        <taxon>Gammaproteobacteria</taxon>
        <taxon>Alteromonadales</taxon>
        <taxon>Pseudoalteromonadaceae</taxon>
        <taxon>Pseudoalteromonas</taxon>
    </lineage>
</organism>
<accession>A0A0F6A677</accession>
<dbReference type="CDD" id="cd00383">
    <property type="entry name" value="trans_reg_C"/>
    <property type="match status" value="1"/>
</dbReference>
<evidence type="ECO:0000259" key="3">
    <source>
        <dbReference type="PROSITE" id="PS51755"/>
    </source>
</evidence>
<dbReference type="InterPro" id="IPR001867">
    <property type="entry name" value="OmpR/PhoB-type_DNA-bd"/>
</dbReference>